<dbReference type="PANTHER" id="PTHR22911">
    <property type="entry name" value="ACYL-MALONYL CONDENSING ENZYME-RELATED"/>
    <property type="match status" value="1"/>
</dbReference>
<feature type="transmembrane region" description="Helical" evidence="1">
    <location>
        <begin position="270"/>
        <end position="288"/>
    </location>
</feature>
<dbReference type="PANTHER" id="PTHR22911:SF103">
    <property type="entry name" value="BLR2811 PROTEIN"/>
    <property type="match status" value="1"/>
</dbReference>
<protein>
    <submittedName>
        <fullName evidence="3">DMT family transporter</fullName>
    </submittedName>
</protein>
<evidence type="ECO:0000256" key="1">
    <source>
        <dbReference type="SAM" id="Phobius"/>
    </source>
</evidence>
<reference evidence="3" key="1">
    <citation type="submission" date="2020-07" db="EMBL/GenBank/DDBJ databases">
        <title>Huge and variable diversity of episymbiotic CPR bacteria and DPANN archaea in groundwater ecosystems.</title>
        <authorList>
            <person name="He C.Y."/>
            <person name="Keren R."/>
            <person name="Whittaker M."/>
            <person name="Farag I.F."/>
            <person name="Doudna J."/>
            <person name="Cate J.H.D."/>
            <person name="Banfield J.F."/>
        </authorList>
    </citation>
    <scope>NUCLEOTIDE SEQUENCE</scope>
    <source>
        <strain evidence="3">NC_groundwater_1586_Pr3_B-0.1um_66_15</strain>
    </source>
</reference>
<evidence type="ECO:0000313" key="3">
    <source>
        <dbReference type="EMBL" id="MBI4922077.1"/>
    </source>
</evidence>
<comment type="caution">
    <text evidence="3">The sequence shown here is derived from an EMBL/GenBank/DDBJ whole genome shotgun (WGS) entry which is preliminary data.</text>
</comment>
<keyword evidence="1" id="KW-1133">Transmembrane helix</keyword>
<accession>A0A933L2U5</accession>
<dbReference type="SUPFAM" id="SSF103481">
    <property type="entry name" value="Multidrug resistance efflux transporter EmrE"/>
    <property type="match status" value="2"/>
</dbReference>
<feature type="transmembrane region" description="Helical" evidence="1">
    <location>
        <begin position="188"/>
        <end position="208"/>
    </location>
</feature>
<feature type="transmembrane region" description="Helical" evidence="1">
    <location>
        <begin position="131"/>
        <end position="149"/>
    </location>
</feature>
<sequence>MTDLAAGARQDNVGRGIILSVTAILIFSTQDATSKFLVQTVSPFQMTMMRFWAFAAFSLILAWRKGSLRDAFRSRQPWSQVLRAALLIGDIWLYVLALSTVPLAEVQAITLVYPLLVTLIAIPLLGEKVGIFRIGAVVVGFFGALVIVRPGGVPLGWGVAFAVGSGACYAAYIVLTRKVSATDSTTTSMVYVGIVGLLISSAVGVFFWQPLDLSSALLVGYIMVTGVVAHGLMILALSSAPASVLQPFNYTSLPWSIVLSYVIFQHLIDPISLGGAAVIVAAGLVVMARERIKRVPSGAAEPALPGKE</sequence>
<dbReference type="InterPro" id="IPR000620">
    <property type="entry name" value="EamA_dom"/>
</dbReference>
<feature type="transmembrane region" description="Helical" evidence="1">
    <location>
        <begin position="42"/>
        <end position="63"/>
    </location>
</feature>
<feature type="domain" description="EamA" evidence="2">
    <location>
        <begin position="15"/>
        <end position="148"/>
    </location>
</feature>
<feature type="domain" description="EamA" evidence="2">
    <location>
        <begin position="157"/>
        <end position="286"/>
    </location>
</feature>
<dbReference type="Pfam" id="PF00892">
    <property type="entry name" value="EamA"/>
    <property type="match status" value="2"/>
</dbReference>
<dbReference type="Proteomes" id="UP000782610">
    <property type="component" value="Unassembled WGS sequence"/>
</dbReference>
<gene>
    <name evidence="3" type="ORF">HY834_10030</name>
</gene>
<feature type="transmembrane region" description="Helical" evidence="1">
    <location>
        <begin position="12"/>
        <end position="30"/>
    </location>
</feature>
<feature type="transmembrane region" description="Helical" evidence="1">
    <location>
        <begin position="84"/>
        <end position="102"/>
    </location>
</feature>
<keyword evidence="1" id="KW-0472">Membrane</keyword>
<feature type="transmembrane region" description="Helical" evidence="1">
    <location>
        <begin position="155"/>
        <end position="176"/>
    </location>
</feature>
<dbReference type="AlphaFoldDB" id="A0A933L2U5"/>
<dbReference type="GO" id="GO:0016020">
    <property type="term" value="C:membrane"/>
    <property type="evidence" value="ECO:0007669"/>
    <property type="project" value="InterPro"/>
</dbReference>
<dbReference type="InterPro" id="IPR037185">
    <property type="entry name" value="EmrE-like"/>
</dbReference>
<evidence type="ECO:0000313" key="4">
    <source>
        <dbReference type="Proteomes" id="UP000782610"/>
    </source>
</evidence>
<proteinExistence type="predicted"/>
<name>A0A933L2U5_9HYPH</name>
<dbReference type="EMBL" id="JACRAF010000027">
    <property type="protein sequence ID" value="MBI4922077.1"/>
    <property type="molecule type" value="Genomic_DNA"/>
</dbReference>
<keyword evidence="1" id="KW-0812">Transmembrane</keyword>
<evidence type="ECO:0000259" key="2">
    <source>
        <dbReference type="Pfam" id="PF00892"/>
    </source>
</evidence>
<feature type="transmembrane region" description="Helical" evidence="1">
    <location>
        <begin position="214"/>
        <end position="235"/>
    </location>
</feature>
<organism evidence="3 4">
    <name type="scientific">Devosia nanyangense</name>
    <dbReference type="NCBI Taxonomy" id="1228055"/>
    <lineage>
        <taxon>Bacteria</taxon>
        <taxon>Pseudomonadati</taxon>
        <taxon>Pseudomonadota</taxon>
        <taxon>Alphaproteobacteria</taxon>
        <taxon>Hyphomicrobiales</taxon>
        <taxon>Devosiaceae</taxon>
        <taxon>Devosia</taxon>
    </lineage>
</organism>